<evidence type="ECO:0000313" key="1">
    <source>
        <dbReference type="Ensembl" id="ENSCABP00000025447.1"/>
    </source>
</evidence>
<organism evidence="1 2">
    <name type="scientific">Chelonoidis abingdonii</name>
    <name type="common">Abingdon island giant tortoise</name>
    <name type="synonym">Testudo abingdonii</name>
    <dbReference type="NCBI Taxonomy" id="106734"/>
    <lineage>
        <taxon>Eukaryota</taxon>
        <taxon>Metazoa</taxon>
        <taxon>Chordata</taxon>
        <taxon>Craniata</taxon>
        <taxon>Vertebrata</taxon>
        <taxon>Euteleostomi</taxon>
        <taxon>Archelosauria</taxon>
        <taxon>Testudinata</taxon>
        <taxon>Testudines</taxon>
        <taxon>Cryptodira</taxon>
        <taxon>Durocryptodira</taxon>
        <taxon>Testudinoidea</taxon>
        <taxon>Testudinidae</taxon>
        <taxon>Chelonoidis</taxon>
    </lineage>
</organism>
<sequence>AVNEIQGQASVKTEIRDSRLGWANYGRTFYPPLDSQFFHDLQGCHLTDAGCVDLAAFLRTNQSLTKLELSDNELGDVGRPCPSSPWLHLLC</sequence>
<dbReference type="Proteomes" id="UP000694404">
    <property type="component" value="Unplaced"/>
</dbReference>
<dbReference type="AlphaFoldDB" id="A0A8C0J173"/>
<protein>
    <submittedName>
        <fullName evidence="1">Uncharacterized protein</fullName>
    </submittedName>
</protein>
<reference evidence="1" key="2">
    <citation type="submission" date="2025-09" db="UniProtKB">
        <authorList>
            <consortium name="Ensembl"/>
        </authorList>
    </citation>
    <scope>IDENTIFICATION</scope>
</reference>
<dbReference type="Ensembl" id="ENSCABT00000027884.1">
    <property type="protein sequence ID" value="ENSCABP00000025447.1"/>
    <property type="gene ID" value="ENSCABG00000018717.1"/>
</dbReference>
<reference evidence="1" key="1">
    <citation type="submission" date="2025-08" db="UniProtKB">
        <authorList>
            <consortium name="Ensembl"/>
        </authorList>
    </citation>
    <scope>IDENTIFICATION</scope>
</reference>
<dbReference type="InterPro" id="IPR032675">
    <property type="entry name" value="LRR_dom_sf"/>
</dbReference>
<accession>A0A8C0J173</accession>
<keyword evidence="2" id="KW-1185">Reference proteome</keyword>
<dbReference type="Pfam" id="PF13516">
    <property type="entry name" value="LRR_6"/>
    <property type="match status" value="2"/>
</dbReference>
<proteinExistence type="predicted"/>
<dbReference type="Gene3D" id="3.80.10.10">
    <property type="entry name" value="Ribonuclease Inhibitor"/>
    <property type="match status" value="1"/>
</dbReference>
<evidence type="ECO:0000313" key="2">
    <source>
        <dbReference type="Proteomes" id="UP000694404"/>
    </source>
</evidence>
<dbReference type="SUPFAM" id="SSF52047">
    <property type="entry name" value="RNI-like"/>
    <property type="match status" value="1"/>
</dbReference>
<name>A0A8C0J173_CHEAB</name>
<dbReference type="InterPro" id="IPR001611">
    <property type="entry name" value="Leu-rich_rpt"/>
</dbReference>